<evidence type="ECO:0000259" key="13">
    <source>
        <dbReference type="Pfam" id="PF16187"/>
    </source>
</evidence>
<evidence type="ECO:0000256" key="8">
    <source>
        <dbReference type="RuleBase" id="RU004447"/>
    </source>
</evidence>
<dbReference type="GO" id="GO:0004222">
    <property type="term" value="F:metalloendopeptidase activity"/>
    <property type="evidence" value="ECO:0007669"/>
    <property type="project" value="InterPro"/>
</dbReference>
<reference evidence="15" key="1">
    <citation type="submission" date="2016-06" db="EMBL/GenBank/DDBJ databases">
        <title>Draft Genome sequence of the fungus Inonotus baumii.</title>
        <authorList>
            <person name="Zhu H."/>
            <person name="Lin W."/>
        </authorList>
    </citation>
    <scope>NUCLEOTIDE SEQUENCE</scope>
    <source>
        <strain evidence="15">821</strain>
    </source>
</reference>
<feature type="domain" description="Coenzyme PQQ synthesis protein F-like C-terminal lobe" evidence="14">
    <location>
        <begin position="839"/>
        <end position="937"/>
    </location>
</feature>
<keyword evidence="16" id="KW-1185">Reference proteome</keyword>
<dbReference type="InterPro" id="IPR054734">
    <property type="entry name" value="PqqF-like_C_4"/>
</dbReference>
<dbReference type="FunFam" id="3.30.830.10:FF:000012">
    <property type="entry name" value="Protease 3"/>
    <property type="match status" value="1"/>
</dbReference>
<evidence type="ECO:0000256" key="7">
    <source>
        <dbReference type="ARBA" id="ARBA00023049"/>
    </source>
</evidence>
<protein>
    <submittedName>
        <fullName evidence="15">Insulin-degrading enzyme</fullName>
    </submittedName>
</protein>
<feature type="coiled-coil region" evidence="9">
    <location>
        <begin position="679"/>
        <end position="706"/>
    </location>
</feature>
<dbReference type="AlphaFoldDB" id="A0A9Q5HQB4"/>
<keyword evidence="5" id="KW-0378">Hydrolase</keyword>
<name>A0A9Q5HQB4_SANBA</name>
<dbReference type="GO" id="GO:0005829">
    <property type="term" value="C:cytosol"/>
    <property type="evidence" value="ECO:0007669"/>
    <property type="project" value="TreeGrafter"/>
</dbReference>
<comment type="caution">
    <text evidence="15">The sequence shown here is derived from an EMBL/GenBank/DDBJ whole genome shotgun (WGS) entry which is preliminary data.</text>
</comment>
<accession>A0A9Q5HQB4</accession>
<evidence type="ECO:0000256" key="9">
    <source>
        <dbReference type="SAM" id="Coils"/>
    </source>
</evidence>
<evidence type="ECO:0000256" key="4">
    <source>
        <dbReference type="ARBA" id="ARBA00022723"/>
    </source>
</evidence>
<evidence type="ECO:0000256" key="1">
    <source>
        <dbReference type="ARBA" id="ARBA00001947"/>
    </source>
</evidence>
<dbReference type="OrthoDB" id="952271at2759"/>
<dbReference type="EMBL" id="LNZH02000216">
    <property type="protein sequence ID" value="OCB83991.1"/>
    <property type="molecule type" value="Genomic_DNA"/>
</dbReference>
<evidence type="ECO:0000259" key="11">
    <source>
        <dbReference type="Pfam" id="PF00675"/>
    </source>
</evidence>
<dbReference type="GO" id="GO:0046872">
    <property type="term" value="F:metal ion binding"/>
    <property type="evidence" value="ECO:0007669"/>
    <property type="project" value="UniProtKB-KW"/>
</dbReference>
<dbReference type="FunFam" id="3.30.830.10:FF:000003">
    <property type="entry name" value="Insulin-degrading enzyme"/>
    <property type="match status" value="1"/>
</dbReference>
<dbReference type="Pfam" id="PF05193">
    <property type="entry name" value="Peptidase_M16_C"/>
    <property type="match status" value="1"/>
</dbReference>
<evidence type="ECO:0000256" key="2">
    <source>
        <dbReference type="ARBA" id="ARBA00007261"/>
    </source>
</evidence>
<evidence type="ECO:0000259" key="12">
    <source>
        <dbReference type="Pfam" id="PF05193"/>
    </source>
</evidence>
<dbReference type="InterPro" id="IPR007863">
    <property type="entry name" value="Peptidase_M16_C"/>
</dbReference>
<dbReference type="Pfam" id="PF22456">
    <property type="entry name" value="PqqF-like_C_4"/>
    <property type="match status" value="1"/>
</dbReference>
<dbReference type="Pfam" id="PF16187">
    <property type="entry name" value="Peptidase_M16_M"/>
    <property type="match status" value="1"/>
</dbReference>
<feature type="domain" description="Peptidase M16 N-terminal" evidence="11">
    <location>
        <begin position="62"/>
        <end position="197"/>
    </location>
</feature>
<dbReference type="FunFam" id="3.30.830.10:FF:000005">
    <property type="entry name" value="nardilysin isoform X1"/>
    <property type="match status" value="1"/>
</dbReference>
<dbReference type="PROSITE" id="PS00143">
    <property type="entry name" value="INSULINASE"/>
    <property type="match status" value="1"/>
</dbReference>
<feature type="domain" description="Peptidase M16 middle/third" evidence="13">
    <location>
        <begin position="446"/>
        <end position="732"/>
    </location>
</feature>
<dbReference type="GO" id="GO:0043171">
    <property type="term" value="P:peptide catabolic process"/>
    <property type="evidence" value="ECO:0007669"/>
    <property type="project" value="TreeGrafter"/>
</dbReference>
<dbReference type="Pfam" id="PF00675">
    <property type="entry name" value="Peptidase_M16"/>
    <property type="match status" value="1"/>
</dbReference>
<keyword evidence="4" id="KW-0479">Metal-binding</keyword>
<dbReference type="PANTHER" id="PTHR43690:SF18">
    <property type="entry name" value="INSULIN-DEGRADING ENZYME-RELATED"/>
    <property type="match status" value="1"/>
</dbReference>
<evidence type="ECO:0000313" key="15">
    <source>
        <dbReference type="EMBL" id="OCB83991.1"/>
    </source>
</evidence>
<comment type="similarity">
    <text evidence="2 8">Belongs to the peptidase M16 family.</text>
</comment>
<dbReference type="GO" id="GO:0051603">
    <property type="term" value="P:proteolysis involved in protein catabolic process"/>
    <property type="evidence" value="ECO:0007669"/>
    <property type="project" value="TreeGrafter"/>
</dbReference>
<feature type="region of interest" description="Disordered" evidence="10">
    <location>
        <begin position="196"/>
        <end position="254"/>
    </location>
</feature>
<sequence length="1109" mass="125949">MHGFGVPTSTITDVNDDESKWRFMPAEGDLPAYYVYSTEIQKSLADEREYRVVRFENGLQAVLVHDAKADKAAACIDVAVGDFNDPEDMPGLAHFCEHLLFMGTKQFPKENEYDEYLTRNNGESNAVTSACNTVFFFSVTSNALQGALERFSSFFHSPLFSESCVMRELNAIDSENSSYLQDDDWRVRQVVNTLARPGHPLRKSGIGNKKTLMKGARSGKASRQGSARDRSSGGGGSKGSKNSQSTRTRNGDEKATGLEIRRRVIEWWNKEYCAGRMSLAIVGKESLDGLTRMATTFFSPIKNRGQDPLPHVRDSPYGKNELSSVVYIKTIADVNNVTIVFPIPDQIPLWRVKPAEFLAHLIGHEGPGSLHAYLKNKGWITALETSVEEFGRGTSSFNLDLELTKDGLKNYREVVQTCFKYINLLRSSELPKWFQEEIITLDALEFHFDEKVSAALYAYYIAGLMELPIPRALILSGARLTWGWDESVVQELLKELVIGNSLIIVASQDHSVIEKDGPWLTEPWYGTKYMVEKMDDVLVTAASAPSDIPSLALPKPNEFIPNNVEVEKVKVPQAKNRPAIIKRSPLMDVWFKKDDQFWTPRAQVVIEARSPFASSSACEVVMTRLFAYLVQDALTEYSYDAELAGLCYDFSSTIRGVTLSLGGYNDKLHVLAEHILTKVKNIVIKEDRLELMKEKAQQELANALLSDPYMLGTYYLSYILLDREFTIEEQVAEVSRITVEKLREHVRRFLSELKFTILVNGNFWRGDASRIATMVEEILDARAVPEKNLIPKRSRILPRPCNYVWELPVPNTDETNSCVAYYCHVDRYSNAGMRVVCNLLAQILQEPAFDTLRTKEQVAYIVTTEAWENVESVGWSIFIQSEKDPGYIETRIEAFLTHMREVLEKMPEQEFEEHKAALIHELTEKLKNILEETSQFWTTIRSGYFNFYRRERDAKLLKSINKDDVVKVFKMFLDPASPSRSKLSVHMRTQNPSAPKLSDRATEKFFAALQKAGVEIEEEESASLCEELPIAQARDYWEQALCERFKDKSHAAHKLLKEFDRLAKKYPQEGYEPVDLSQANVVFIKDGADFRRSLALSAPAMPVEEYEVE</sequence>
<evidence type="ECO:0000259" key="14">
    <source>
        <dbReference type="Pfam" id="PF22456"/>
    </source>
</evidence>
<comment type="cofactor">
    <cofactor evidence="1">
        <name>Zn(2+)</name>
        <dbReference type="ChEBI" id="CHEBI:29105"/>
    </cofactor>
</comment>
<organism evidence="15 16">
    <name type="scientific">Sanghuangporus baumii</name>
    <name type="common">Phellinus baumii</name>
    <dbReference type="NCBI Taxonomy" id="108892"/>
    <lineage>
        <taxon>Eukaryota</taxon>
        <taxon>Fungi</taxon>
        <taxon>Dikarya</taxon>
        <taxon>Basidiomycota</taxon>
        <taxon>Agaricomycotina</taxon>
        <taxon>Agaricomycetes</taxon>
        <taxon>Hymenochaetales</taxon>
        <taxon>Hymenochaetaceae</taxon>
        <taxon>Sanghuangporus</taxon>
    </lineage>
</organism>
<gene>
    <name evidence="15" type="ORF">A7U60_g8662</name>
</gene>
<keyword evidence="6" id="KW-0862">Zinc</keyword>
<dbReference type="Gene3D" id="3.30.830.10">
    <property type="entry name" value="Metalloenzyme, LuxS/M16 peptidase-like"/>
    <property type="match status" value="4"/>
</dbReference>
<dbReference type="GO" id="GO:0005739">
    <property type="term" value="C:mitochondrion"/>
    <property type="evidence" value="ECO:0007669"/>
    <property type="project" value="TreeGrafter"/>
</dbReference>
<keyword evidence="7" id="KW-0482">Metalloprotease</keyword>
<evidence type="ECO:0000256" key="3">
    <source>
        <dbReference type="ARBA" id="ARBA00022670"/>
    </source>
</evidence>
<evidence type="ECO:0000256" key="10">
    <source>
        <dbReference type="SAM" id="MobiDB-lite"/>
    </source>
</evidence>
<keyword evidence="3" id="KW-0645">Protease</keyword>
<dbReference type="InterPro" id="IPR011249">
    <property type="entry name" value="Metalloenz_LuxS/M16"/>
</dbReference>
<dbReference type="PANTHER" id="PTHR43690">
    <property type="entry name" value="NARDILYSIN"/>
    <property type="match status" value="1"/>
</dbReference>
<proteinExistence type="inferred from homology"/>
<evidence type="ECO:0000256" key="5">
    <source>
        <dbReference type="ARBA" id="ARBA00022801"/>
    </source>
</evidence>
<keyword evidence="9" id="KW-0175">Coiled coil</keyword>
<dbReference type="InterPro" id="IPR032632">
    <property type="entry name" value="Peptidase_M16_M"/>
</dbReference>
<dbReference type="InterPro" id="IPR001431">
    <property type="entry name" value="Pept_M16_Zn_BS"/>
</dbReference>
<dbReference type="InterPro" id="IPR011765">
    <property type="entry name" value="Pept_M16_N"/>
</dbReference>
<dbReference type="Proteomes" id="UP000757232">
    <property type="component" value="Unassembled WGS sequence"/>
</dbReference>
<dbReference type="InterPro" id="IPR050626">
    <property type="entry name" value="Peptidase_M16"/>
</dbReference>
<dbReference type="SUPFAM" id="SSF63411">
    <property type="entry name" value="LuxS/MPP-like metallohydrolase"/>
    <property type="match status" value="4"/>
</dbReference>
<feature type="domain" description="Peptidase M16 C-terminal" evidence="12">
    <location>
        <begin position="263"/>
        <end position="433"/>
    </location>
</feature>
<evidence type="ECO:0000313" key="16">
    <source>
        <dbReference type="Proteomes" id="UP000757232"/>
    </source>
</evidence>
<evidence type="ECO:0000256" key="6">
    <source>
        <dbReference type="ARBA" id="ARBA00022833"/>
    </source>
</evidence>